<evidence type="ECO:0000313" key="1">
    <source>
        <dbReference type="EMBL" id="HAE7765646.1"/>
    </source>
</evidence>
<name>A0A736VK48_SALHO</name>
<sequence length="53" mass="6068">MWRQQPVAVWSKFPCRPRVLSPEVATEWMRQDIDGREAEGIAVNGAVPVDKFI</sequence>
<reference evidence="1" key="1">
    <citation type="journal article" date="2018" name="Genome Biol.">
        <title>SKESA: strategic k-mer extension for scrupulous assemblies.</title>
        <authorList>
            <person name="Souvorov A."/>
            <person name="Agarwala R."/>
            <person name="Lipman D.J."/>
        </authorList>
    </citation>
    <scope>NUCLEOTIDE SEQUENCE</scope>
    <source>
        <strain evidence="1">2584-68</strain>
    </source>
</reference>
<proteinExistence type="predicted"/>
<dbReference type="AlphaFoldDB" id="A0A736VK48"/>
<dbReference type="EMBL" id="DAATAH010000026">
    <property type="protein sequence ID" value="HAE7765646.1"/>
    <property type="molecule type" value="Genomic_DNA"/>
</dbReference>
<protein>
    <submittedName>
        <fullName evidence="1">Uncharacterized protein</fullName>
    </submittedName>
</protein>
<gene>
    <name evidence="1" type="ORF">GNB58_002591</name>
</gene>
<accession>A0A736VK48</accession>
<comment type="caution">
    <text evidence="1">The sequence shown here is derived from an EMBL/GenBank/DDBJ whole genome shotgun (WGS) entry which is preliminary data.</text>
</comment>
<reference evidence="1" key="2">
    <citation type="submission" date="2018-07" db="EMBL/GenBank/DDBJ databases">
        <authorList>
            <consortium name="NCBI Pathogen Detection Project"/>
        </authorList>
    </citation>
    <scope>NUCLEOTIDE SEQUENCE</scope>
    <source>
        <strain evidence="1">2584-68</strain>
    </source>
</reference>
<organism evidence="1">
    <name type="scientific">Salmonella enterica subsp. houtenae serovar 45:g,z51:-</name>
    <dbReference type="NCBI Taxonomy" id="1967611"/>
    <lineage>
        <taxon>Bacteria</taxon>
        <taxon>Pseudomonadati</taxon>
        <taxon>Pseudomonadota</taxon>
        <taxon>Gammaproteobacteria</taxon>
        <taxon>Enterobacterales</taxon>
        <taxon>Enterobacteriaceae</taxon>
        <taxon>Salmonella</taxon>
    </lineage>
</organism>